<evidence type="ECO:0000256" key="9">
    <source>
        <dbReference type="ARBA" id="ARBA00023002"/>
    </source>
</evidence>
<feature type="domain" description="CBS" evidence="21">
    <location>
        <begin position="95"/>
        <end position="151"/>
    </location>
</feature>
<keyword evidence="8 13" id="KW-0630">Potassium</keyword>
<dbReference type="PANTHER" id="PTHR11911">
    <property type="entry name" value="INOSINE-5-MONOPHOSPHATE DEHYDROGENASE RELATED"/>
    <property type="match status" value="1"/>
</dbReference>
<evidence type="ECO:0000256" key="17">
    <source>
        <dbReference type="PIRSR" id="PIRSR000130-4"/>
    </source>
</evidence>
<dbReference type="SMART" id="SM01240">
    <property type="entry name" value="IMPDH"/>
    <property type="match status" value="1"/>
</dbReference>
<dbReference type="SMART" id="SM00116">
    <property type="entry name" value="CBS"/>
    <property type="match status" value="2"/>
</dbReference>
<dbReference type="STRING" id="255247.ABE41_000025"/>
<evidence type="ECO:0000256" key="11">
    <source>
        <dbReference type="ARBA" id="ARBA00023122"/>
    </source>
</evidence>
<feature type="binding site" evidence="13 15">
    <location>
        <begin position="339"/>
        <end position="341"/>
    </location>
    <ligand>
        <name>IMP</name>
        <dbReference type="ChEBI" id="CHEBI:58053"/>
    </ligand>
</feature>
<dbReference type="GO" id="GO:0000166">
    <property type="term" value="F:nucleotide binding"/>
    <property type="evidence" value="ECO:0007669"/>
    <property type="project" value="UniProtKB-UniRule"/>
</dbReference>
<dbReference type="InterPro" id="IPR013785">
    <property type="entry name" value="Aldolase_TIM"/>
</dbReference>
<dbReference type="InterPro" id="IPR000644">
    <property type="entry name" value="CBS_dom"/>
</dbReference>
<dbReference type="Gene3D" id="3.20.20.70">
    <property type="entry name" value="Aldolase class I"/>
    <property type="match status" value="1"/>
</dbReference>
<feature type="binding site" evidence="13 15">
    <location>
        <position position="304"/>
    </location>
    <ligand>
        <name>IMP</name>
        <dbReference type="ChEBI" id="CHEBI:58053"/>
    </ligand>
</feature>
<dbReference type="PROSITE" id="PS51371">
    <property type="entry name" value="CBS"/>
    <property type="match status" value="2"/>
</dbReference>
<dbReference type="NCBIfam" id="TIGR01302">
    <property type="entry name" value="IMP_dehydrog"/>
    <property type="match status" value="1"/>
</dbReference>
<keyword evidence="5" id="KW-0677">Repeat</keyword>
<evidence type="ECO:0000256" key="10">
    <source>
        <dbReference type="ARBA" id="ARBA00023027"/>
    </source>
</evidence>
<feature type="binding site" description="in other chain" evidence="13 17">
    <location>
        <position position="303"/>
    </location>
    <ligand>
        <name>K(+)</name>
        <dbReference type="ChEBI" id="CHEBI:29103"/>
        <note>ligand shared between two tetrameric partners</note>
    </ligand>
</feature>
<feature type="binding site" evidence="13">
    <location>
        <position position="468"/>
    </location>
    <ligand>
        <name>K(+)</name>
        <dbReference type="ChEBI" id="CHEBI:29103"/>
        <note>ligand shared between two tetrameric partners</note>
    </ligand>
</feature>
<dbReference type="RefSeq" id="WP_066285333.1">
    <property type="nucleotide sequence ID" value="NZ_CP016761.1"/>
</dbReference>
<feature type="binding site" evidence="13 15">
    <location>
        <position position="414"/>
    </location>
    <ligand>
        <name>IMP</name>
        <dbReference type="ChEBI" id="CHEBI:58053"/>
    </ligand>
</feature>
<evidence type="ECO:0000256" key="4">
    <source>
        <dbReference type="ARBA" id="ARBA00022723"/>
    </source>
</evidence>
<evidence type="ECO:0000259" key="21">
    <source>
        <dbReference type="PROSITE" id="PS51371"/>
    </source>
</evidence>
<dbReference type="CDD" id="cd04601">
    <property type="entry name" value="CBS_pair_IMPDH"/>
    <property type="match status" value="1"/>
</dbReference>
<keyword evidence="11 18" id="KW-0129">CBS domain</keyword>
<feature type="binding site" evidence="13 15">
    <location>
        <begin position="362"/>
        <end position="363"/>
    </location>
    <ligand>
        <name>IMP</name>
        <dbReference type="ChEBI" id="CHEBI:58053"/>
    </ligand>
</feature>
<protein>
    <recommendedName>
        <fullName evidence="13 20">Inosine-5'-monophosphate dehydrogenase</fullName>
        <shortName evidence="13">IMP dehydrogenase</shortName>
        <shortName evidence="13">IMPD</shortName>
        <shortName evidence="13">IMPDH</shortName>
        <ecNumber evidence="13 20">1.1.1.205</ecNumber>
    </recommendedName>
</protein>
<accession>A0A1B1YZ20</accession>
<evidence type="ECO:0000256" key="6">
    <source>
        <dbReference type="ARBA" id="ARBA00022749"/>
    </source>
</evidence>
<name>A0A1B1YZ20_9BACL</name>
<dbReference type="PROSITE" id="PS00487">
    <property type="entry name" value="IMP_DH_GMP_RED"/>
    <property type="match status" value="1"/>
</dbReference>
<dbReference type="EC" id="1.1.1.205" evidence="13 20"/>
<comment type="activity regulation">
    <text evidence="13">Mycophenolic acid (MPA) is a non-competitive inhibitor that prevents formation of the closed enzyme conformation by binding to the same site as the amobile flap. In contrast, mizoribine monophosphate (MZP) is a competitive inhibitor that induces the closed conformation. MPA is a potent inhibitor of mammalian IMPDHs but a poor inhibitor of the bacterial enzymes. MZP is a more potent inhibitor of bacterial IMPDH.</text>
</comment>
<evidence type="ECO:0000256" key="5">
    <source>
        <dbReference type="ARBA" id="ARBA00022737"/>
    </source>
</evidence>
<evidence type="ECO:0000313" key="23">
    <source>
        <dbReference type="Proteomes" id="UP000077412"/>
    </source>
</evidence>
<dbReference type="SUPFAM" id="SSF54631">
    <property type="entry name" value="CBS-domain pair"/>
    <property type="match status" value="1"/>
</dbReference>
<keyword evidence="7 13" id="KW-0658">Purine biosynthesis</keyword>
<evidence type="ECO:0000256" key="8">
    <source>
        <dbReference type="ARBA" id="ARBA00022958"/>
    </source>
</evidence>
<keyword evidence="10 13" id="KW-0520">NAD</keyword>
<keyword evidence="6 13" id="KW-0332">GMP biosynthesis</keyword>
<gene>
    <name evidence="13" type="primary">guaB</name>
    <name evidence="22" type="ORF">ABE41_000025</name>
</gene>
<comment type="subunit">
    <text evidence="3 13">Homotetramer.</text>
</comment>
<dbReference type="InterPro" id="IPR005990">
    <property type="entry name" value="IMP_DH"/>
</dbReference>
<dbReference type="FunFam" id="3.20.20.70:FF:000003">
    <property type="entry name" value="GMP reductase"/>
    <property type="match status" value="1"/>
</dbReference>
<feature type="binding site" description="in other chain" evidence="13 17">
    <location>
        <position position="301"/>
    </location>
    <ligand>
        <name>K(+)</name>
        <dbReference type="ChEBI" id="CHEBI:29103"/>
        <note>ligand shared between two tetrameric partners</note>
    </ligand>
</feature>
<evidence type="ECO:0000313" key="22">
    <source>
        <dbReference type="EMBL" id="ANX10433.1"/>
    </source>
</evidence>
<dbReference type="GO" id="GO:0046872">
    <property type="term" value="F:metal ion binding"/>
    <property type="evidence" value="ECO:0007669"/>
    <property type="project" value="UniProtKB-UniRule"/>
</dbReference>
<evidence type="ECO:0000256" key="18">
    <source>
        <dbReference type="PROSITE-ProRule" id="PRU00703"/>
    </source>
</evidence>
<reference evidence="22 23" key="1">
    <citation type="submission" date="2016-08" db="EMBL/GenBank/DDBJ databases">
        <title>Complete genome sequence of Fictibacillus arsenicus G25-54, a strain with toxicity to nematodes and a potential arsenic-resistance activity.</title>
        <authorList>
            <person name="Zheng Z."/>
        </authorList>
    </citation>
    <scope>NUCLEOTIDE SEQUENCE [LARGE SCALE GENOMIC DNA]</scope>
    <source>
        <strain evidence="22 23">G25-54</strain>
    </source>
</reference>
<feature type="binding site" evidence="13">
    <location>
        <position position="249"/>
    </location>
    <ligand>
        <name>NAD(+)</name>
        <dbReference type="ChEBI" id="CHEBI:57540"/>
    </ligand>
</feature>
<feature type="binding site" evidence="13 15">
    <location>
        <begin position="386"/>
        <end position="390"/>
    </location>
    <ligand>
        <name>IMP</name>
        <dbReference type="ChEBI" id="CHEBI:58053"/>
    </ligand>
</feature>
<dbReference type="Proteomes" id="UP000077412">
    <property type="component" value="Chromosome"/>
</dbReference>
<dbReference type="EMBL" id="CP016761">
    <property type="protein sequence ID" value="ANX10433.1"/>
    <property type="molecule type" value="Genomic_DNA"/>
</dbReference>
<comment type="cofactor">
    <cofactor evidence="1 13">
        <name>K(+)</name>
        <dbReference type="ChEBI" id="CHEBI:29103"/>
    </cofactor>
</comment>
<feature type="binding site" evidence="13">
    <location>
        <position position="470"/>
    </location>
    <ligand>
        <name>K(+)</name>
        <dbReference type="ChEBI" id="CHEBI:29103"/>
        <note>ligand shared between two tetrameric partners</note>
    </ligand>
</feature>
<dbReference type="PIRSF" id="PIRSF000130">
    <property type="entry name" value="IMPDH"/>
    <property type="match status" value="1"/>
</dbReference>
<dbReference type="Pfam" id="PF00571">
    <property type="entry name" value="CBS"/>
    <property type="match status" value="2"/>
</dbReference>
<comment type="caution">
    <text evidence="13">Lacks conserved residue(s) required for the propagation of feature annotation.</text>
</comment>
<keyword evidence="4 13" id="KW-0479">Metal-binding</keyword>
<dbReference type="InterPro" id="IPR001093">
    <property type="entry name" value="IMP_DH_GMPRt"/>
</dbReference>
<feature type="active site" description="Thioimidate intermediate" evidence="13 14">
    <location>
        <position position="306"/>
    </location>
</feature>
<comment type="catalytic activity">
    <reaction evidence="12 13 20">
        <text>IMP + NAD(+) + H2O = XMP + NADH + H(+)</text>
        <dbReference type="Rhea" id="RHEA:11708"/>
        <dbReference type="ChEBI" id="CHEBI:15377"/>
        <dbReference type="ChEBI" id="CHEBI:15378"/>
        <dbReference type="ChEBI" id="CHEBI:57464"/>
        <dbReference type="ChEBI" id="CHEBI:57540"/>
        <dbReference type="ChEBI" id="CHEBI:57945"/>
        <dbReference type="ChEBI" id="CHEBI:58053"/>
        <dbReference type="EC" id="1.1.1.205"/>
    </reaction>
</comment>
<dbReference type="UniPathway" id="UPA00601">
    <property type="reaction ID" value="UER00295"/>
</dbReference>
<dbReference type="AlphaFoldDB" id="A0A1B1YZ20"/>
<feature type="binding site" description="in other chain" evidence="13 17">
    <location>
        <position position="306"/>
    </location>
    <ligand>
        <name>K(+)</name>
        <dbReference type="ChEBI" id="CHEBI:29103"/>
        <note>ligand shared between two tetrameric partners</note>
    </ligand>
</feature>
<dbReference type="GO" id="GO:0006183">
    <property type="term" value="P:GTP biosynthetic process"/>
    <property type="evidence" value="ECO:0007669"/>
    <property type="project" value="TreeGrafter"/>
</dbReference>
<evidence type="ECO:0000256" key="16">
    <source>
        <dbReference type="PIRSR" id="PIRSR000130-3"/>
    </source>
</evidence>
<dbReference type="SUPFAM" id="SSF51412">
    <property type="entry name" value="Inosine monophosphate dehydrogenase (IMPDH)"/>
    <property type="match status" value="1"/>
</dbReference>
<keyword evidence="23" id="KW-1185">Reference proteome</keyword>
<organism evidence="22 23">
    <name type="scientific">Fictibacillus arsenicus</name>
    <dbReference type="NCBI Taxonomy" id="255247"/>
    <lineage>
        <taxon>Bacteria</taxon>
        <taxon>Bacillati</taxon>
        <taxon>Bacillota</taxon>
        <taxon>Bacilli</taxon>
        <taxon>Bacillales</taxon>
        <taxon>Fictibacillaceae</taxon>
        <taxon>Fictibacillus</taxon>
    </lineage>
</organism>
<proteinExistence type="inferred from homology"/>
<evidence type="ECO:0000256" key="12">
    <source>
        <dbReference type="ARBA" id="ARBA00048028"/>
    </source>
</evidence>
<feature type="binding site" evidence="13 16">
    <location>
        <begin position="299"/>
        <end position="301"/>
    </location>
    <ligand>
        <name>NAD(+)</name>
        <dbReference type="ChEBI" id="CHEBI:57540"/>
    </ligand>
</feature>
<sequence>MWQDKFAKEGLTFDDVLLIPAKSSVLPNEVSIKTRLSDSVQLNIPIISAGMDTVTESNMAIAMARQGGLGIIHKNMSIEEQAEQVDRVKRSESGVITNPFYLTPEHQVFDAEHLMGKYRISGVPIVDADKKLVGILTNRDLRFVQDYSIKISDVMTKENLVTAPVGTTLKEAEKTLQQYKIEKLPLVDEDGTLQGLITIKDIEKVIEFPNSAKDSQGRLLVGAAVGVTKDALLRVEKLVEAGVDAIVIDTAHGHSEGVLQKVNEVRAAYPDLTIIAGNVATAEATRDLIEAGASVVKVGIGPGSICTTRVVAGVGVPQVTAVYDCATEAKKYGVPIIADGGIKYSGDIVKALAAGGHAVMLGSMLAGVSESPGEREIFQGRQFKVYRGMGSVGAMERGSSDRYFQENNKKLVPEGIEGRVPYKGPLADTVYQLIGGIRSGMGYCGTATIDELQNDSRFVKITGAGLRESHPHQVQITKEAPNYSV</sequence>
<evidence type="ECO:0000256" key="15">
    <source>
        <dbReference type="PIRSR" id="PIRSR000130-2"/>
    </source>
</evidence>
<dbReference type="GO" id="GO:0003938">
    <property type="term" value="F:IMP dehydrogenase activity"/>
    <property type="evidence" value="ECO:0007669"/>
    <property type="project" value="UniProtKB-UniRule"/>
</dbReference>
<dbReference type="GO" id="GO:0006177">
    <property type="term" value="P:GMP biosynthetic process"/>
    <property type="evidence" value="ECO:0007669"/>
    <property type="project" value="UniProtKB-UniRule"/>
</dbReference>
<feature type="active site" description="Proton acceptor" evidence="13 14">
    <location>
        <position position="402"/>
    </location>
</feature>
<comment type="similarity">
    <text evidence="2 13 19">Belongs to the IMPDH/GMPR family.</text>
</comment>
<dbReference type="InterPro" id="IPR046342">
    <property type="entry name" value="CBS_dom_sf"/>
</dbReference>
<evidence type="ECO:0000256" key="7">
    <source>
        <dbReference type="ARBA" id="ARBA00022755"/>
    </source>
</evidence>
<evidence type="ECO:0000256" key="14">
    <source>
        <dbReference type="PIRSR" id="PIRSR000130-1"/>
    </source>
</evidence>
<dbReference type="Pfam" id="PF00478">
    <property type="entry name" value="IMPDH"/>
    <property type="match status" value="1"/>
</dbReference>
<dbReference type="PANTHER" id="PTHR11911:SF111">
    <property type="entry name" value="INOSINE-5'-MONOPHOSPHATE DEHYDROGENASE"/>
    <property type="match status" value="1"/>
</dbReference>
<evidence type="ECO:0000256" key="19">
    <source>
        <dbReference type="RuleBase" id="RU003927"/>
    </source>
</evidence>
<evidence type="ECO:0000256" key="13">
    <source>
        <dbReference type="HAMAP-Rule" id="MF_01964"/>
    </source>
</evidence>
<evidence type="ECO:0000256" key="3">
    <source>
        <dbReference type="ARBA" id="ARBA00011881"/>
    </source>
</evidence>
<dbReference type="CDD" id="cd00381">
    <property type="entry name" value="IMPDH"/>
    <property type="match status" value="1"/>
</dbReference>
<evidence type="ECO:0000256" key="20">
    <source>
        <dbReference type="RuleBase" id="RU003928"/>
    </source>
</evidence>
<feature type="binding site" evidence="16">
    <location>
        <begin position="249"/>
        <end position="251"/>
    </location>
    <ligand>
        <name>NAD(+)</name>
        <dbReference type="ChEBI" id="CHEBI:57540"/>
    </ligand>
</feature>
<comment type="function">
    <text evidence="13">Catalyzes the conversion of inosine 5'-phosphate (IMP) to xanthosine 5'-phosphate (XMP), the first committed and rate-limiting step in the de novo synthesis of guanine nucleotides, and therefore plays an important role in the regulation of cell growth.</text>
</comment>
<evidence type="ECO:0000256" key="2">
    <source>
        <dbReference type="ARBA" id="ARBA00005502"/>
    </source>
</evidence>
<comment type="pathway">
    <text evidence="13 20">Purine metabolism; XMP biosynthesis via de novo pathway; XMP from IMP: step 1/1.</text>
</comment>
<dbReference type="OrthoDB" id="9805398at2"/>
<dbReference type="InterPro" id="IPR015875">
    <property type="entry name" value="IMP_DH/GMP_Rdtase_CS"/>
</dbReference>
<evidence type="ECO:0000256" key="1">
    <source>
        <dbReference type="ARBA" id="ARBA00001958"/>
    </source>
</evidence>
<dbReference type="HAMAP" id="MF_01964">
    <property type="entry name" value="IMPDH"/>
    <property type="match status" value="1"/>
</dbReference>
<feature type="domain" description="CBS" evidence="21">
    <location>
        <begin position="155"/>
        <end position="215"/>
    </location>
</feature>
<feature type="binding site" evidence="13">
    <location>
        <position position="469"/>
    </location>
    <ligand>
        <name>K(+)</name>
        <dbReference type="ChEBI" id="CHEBI:29103"/>
        <note>ligand shared between two tetrameric partners</note>
    </ligand>
</feature>
<keyword evidence="9 13" id="KW-0560">Oxidoreductase</keyword>
<dbReference type="KEGG" id="far:ABE41_000025"/>